<organism evidence="1 2">
    <name type="scientific">Chlorobaculum limnaeum</name>
    <dbReference type="NCBI Taxonomy" id="274537"/>
    <lineage>
        <taxon>Bacteria</taxon>
        <taxon>Pseudomonadati</taxon>
        <taxon>Chlorobiota</taxon>
        <taxon>Chlorobiia</taxon>
        <taxon>Chlorobiales</taxon>
        <taxon>Chlorobiaceae</taxon>
        <taxon>Chlorobaculum</taxon>
    </lineage>
</organism>
<evidence type="ECO:0000313" key="1">
    <source>
        <dbReference type="EMBL" id="AOS84770.1"/>
    </source>
</evidence>
<dbReference type="KEGG" id="clz:BIU88_11880"/>
<accession>A0A1D8D0Q0</accession>
<dbReference type="EMBL" id="CP017305">
    <property type="protein sequence ID" value="AOS84770.1"/>
    <property type="molecule type" value="Genomic_DNA"/>
</dbReference>
<reference evidence="1" key="1">
    <citation type="submission" date="2016-09" db="EMBL/GenBank/DDBJ databases">
        <title>Genome sequence of Chlorobaculum limnaeum.</title>
        <authorList>
            <person name="Liu Z."/>
            <person name="Tank M."/>
            <person name="Bryant D.A."/>
        </authorList>
    </citation>
    <scope>NUCLEOTIDE SEQUENCE [LARGE SCALE GENOMIC DNA]</scope>
    <source>
        <strain evidence="1">DSM 1677</strain>
    </source>
</reference>
<dbReference type="STRING" id="274537.BIU88_11880"/>
<evidence type="ECO:0000313" key="2">
    <source>
        <dbReference type="Proteomes" id="UP000095185"/>
    </source>
</evidence>
<protein>
    <submittedName>
        <fullName evidence="1">Uncharacterized protein</fullName>
    </submittedName>
</protein>
<proteinExistence type="predicted"/>
<name>A0A1D8D0Q0_CHLLM</name>
<gene>
    <name evidence="1" type="ORF">BIU88_11880</name>
</gene>
<keyword evidence="2" id="KW-1185">Reference proteome</keyword>
<dbReference type="Proteomes" id="UP000095185">
    <property type="component" value="Chromosome"/>
</dbReference>
<sequence>MIDKASAARVESSSYTLLQDRESLLKQSAQERNRSAELAQMLFSADRSVARYRESGVNVKKTALALQSYFSALNAFSNSTAPADTGAQLKAVLDQLYGTIKTADPSFLPPPDPSPVVSIVAGKISEGILRDELIHRKETILVCMSIFDKFIANFERDVVADMENIRNRKYATNVVNEFKSEKALDNSAVKRFIDGRSEYLQSELSSDEIRSAKKASGEFRKVFEKMTGPNASQVSIDDLQRVINDLKTVTSFIQSR</sequence>
<dbReference type="AlphaFoldDB" id="A0A1D8D0Q0"/>